<evidence type="ECO:0000256" key="3">
    <source>
        <dbReference type="ARBA" id="ARBA00022448"/>
    </source>
</evidence>
<keyword evidence="10" id="KW-0739">Sodium transport</keyword>
<feature type="transmembrane region" description="Helical" evidence="11">
    <location>
        <begin position="173"/>
        <end position="196"/>
    </location>
</feature>
<evidence type="ECO:0000256" key="4">
    <source>
        <dbReference type="ARBA" id="ARBA00022449"/>
    </source>
</evidence>
<evidence type="ECO:0000256" key="9">
    <source>
        <dbReference type="ARBA" id="ARBA00023136"/>
    </source>
</evidence>
<keyword evidence="5 11" id="KW-0812">Transmembrane</keyword>
<evidence type="ECO:0000256" key="5">
    <source>
        <dbReference type="ARBA" id="ARBA00022692"/>
    </source>
</evidence>
<dbReference type="GO" id="GO:0015297">
    <property type="term" value="F:antiporter activity"/>
    <property type="evidence" value="ECO:0007669"/>
    <property type="project" value="UniProtKB-KW"/>
</dbReference>
<proteinExistence type="inferred from homology"/>
<evidence type="ECO:0000256" key="2">
    <source>
        <dbReference type="ARBA" id="ARBA00005551"/>
    </source>
</evidence>
<dbReference type="GO" id="GO:1902600">
    <property type="term" value="P:proton transmembrane transport"/>
    <property type="evidence" value="ECO:0007669"/>
    <property type="project" value="InterPro"/>
</dbReference>
<keyword evidence="8" id="KW-0406">Ion transport</keyword>
<protein>
    <recommendedName>
        <fullName evidence="12">Cation/H+ exchanger transmembrane domain-containing protein</fullName>
    </recommendedName>
</protein>
<organism evidence="13 14">
    <name type="scientific">Paractinoplanes toevensis</name>
    <dbReference type="NCBI Taxonomy" id="571911"/>
    <lineage>
        <taxon>Bacteria</taxon>
        <taxon>Bacillati</taxon>
        <taxon>Actinomycetota</taxon>
        <taxon>Actinomycetes</taxon>
        <taxon>Micromonosporales</taxon>
        <taxon>Micromonosporaceae</taxon>
        <taxon>Paractinoplanes</taxon>
    </lineage>
</organism>
<dbReference type="PANTHER" id="PTHR43562">
    <property type="entry name" value="NAPA-TYPE SODIUM/HYDROGEN ANTIPORTER"/>
    <property type="match status" value="1"/>
</dbReference>
<evidence type="ECO:0000256" key="6">
    <source>
        <dbReference type="ARBA" id="ARBA00022989"/>
    </source>
</evidence>
<evidence type="ECO:0000256" key="1">
    <source>
        <dbReference type="ARBA" id="ARBA00004141"/>
    </source>
</evidence>
<evidence type="ECO:0000313" key="14">
    <source>
        <dbReference type="Proteomes" id="UP000677082"/>
    </source>
</evidence>
<comment type="subcellular location">
    <subcellularLocation>
        <location evidence="1">Membrane</location>
        <topology evidence="1">Multi-pass membrane protein</topology>
    </subcellularLocation>
</comment>
<feature type="transmembrane region" description="Helical" evidence="11">
    <location>
        <begin position="6"/>
        <end position="23"/>
    </location>
</feature>
<evidence type="ECO:0000256" key="7">
    <source>
        <dbReference type="ARBA" id="ARBA00023053"/>
    </source>
</evidence>
<dbReference type="Gene3D" id="1.20.1530.20">
    <property type="match status" value="1"/>
</dbReference>
<dbReference type="Pfam" id="PF00999">
    <property type="entry name" value="Na_H_Exchanger"/>
    <property type="match status" value="1"/>
</dbReference>
<feature type="transmembrane region" description="Helical" evidence="11">
    <location>
        <begin position="137"/>
        <end position="161"/>
    </location>
</feature>
<dbReference type="GO" id="GO:0006814">
    <property type="term" value="P:sodium ion transport"/>
    <property type="evidence" value="ECO:0007669"/>
    <property type="project" value="UniProtKB-KW"/>
</dbReference>
<dbReference type="AlphaFoldDB" id="A0A919W0Y8"/>
<accession>A0A919W0Y8</accession>
<feature type="domain" description="Cation/H+ exchanger transmembrane" evidence="12">
    <location>
        <begin position="20"/>
        <end position="418"/>
    </location>
</feature>
<feature type="transmembrane region" description="Helical" evidence="11">
    <location>
        <begin position="35"/>
        <end position="54"/>
    </location>
</feature>
<dbReference type="InterPro" id="IPR006153">
    <property type="entry name" value="Cation/H_exchanger_TM"/>
</dbReference>
<dbReference type="EMBL" id="BOQN01000050">
    <property type="protein sequence ID" value="GIM91832.1"/>
    <property type="molecule type" value="Genomic_DNA"/>
</dbReference>
<evidence type="ECO:0000256" key="8">
    <source>
        <dbReference type="ARBA" id="ARBA00023065"/>
    </source>
</evidence>
<gene>
    <name evidence="13" type="ORF">Ato02nite_036250</name>
</gene>
<comment type="caution">
    <text evidence="13">The sequence shown here is derived from an EMBL/GenBank/DDBJ whole genome shotgun (WGS) entry which is preliminary data.</text>
</comment>
<dbReference type="PANTHER" id="PTHR43562:SF3">
    <property type="entry name" value="SODIUM ION_PROTON EXCHANGER (EUROFUNG)"/>
    <property type="match status" value="1"/>
</dbReference>
<keyword evidence="9 11" id="KW-0472">Membrane</keyword>
<evidence type="ECO:0000313" key="13">
    <source>
        <dbReference type="EMBL" id="GIM91832.1"/>
    </source>
</evidence>
<evidence type="ECO:0000256" key="11">
    <source>
        <dbReference type="SAM" id="Phobius"/>
    </source>
</evidence>
<feature type="transmembrane region" description="Helical" evidence="11">
    <location>
        <begin position="262"/>
        <end position="287"/>
    </location>
</feature>
<evidence type="ECO:0000256" key="10">
    <source>
        <dbReference type="ARBA" id="ARBA00023201"/>
    </source>
</evidence>
<keyword evidence="4" id="KW-0050">Antiport</keyword>
<dbReference type="InterPro" id="IPR038770">
    <property type="entry name" value="Na+/solute_symporter_sf"/>
</dbReference>
<feature type="transmembrane region" description="Helical" evidence="11">
    <location>
        <begin position="66"/>
        <end position="86"/>
    </location>
</feature>
<keyword evidence="3" id="KW-0813">Transport</keyword>
<keyword evidence="7" id="KW-0915">Sodium</keyword>
<feature type="transmembrane region" description="Helical" evidence="11">
    <location>
        <begin position="102"/>
        <end position="125"/>
    </location>
</feature>
<name>A0A919W0Y8_9ACTN</name>
<feature type="transmembrane region" description="Helical" evidence="11">
    <location>
        <begin position="338"/>
        <end position="358"/>
    </location>
</feature>
<comment type="similarity">
    <text evidence="2">Belongs to the monovalent cation:proton antiporter 2 (CPA2) transporter (TC 2.A.37) family.</text>
</comment>
<sequence length="440" mass="46055">MKAAEIAQLFTALTLIVIAAHLLRELFRWMRQPPVIGEILAGIVLGPTLLGWLIPGFGDRLIPGPGITPDVLAALSQLGLILLMFLSGREVARGRLEGQRRAVAVVAVAGLVIPVAAGIGLGGLLDHDGLSGPRGSAVTFALVLGIAVGVASIPVISRIMLDLGILDTRFARMVLAVAVLEDVVLYAVLAVILGLAQAGTKDAYGLLSELGDGPAAVTATAYVLVNVLYFGVFLALGGWLFRVLAASRVNVLERRDPTAFRVTFLLLMVLGATVIGVDPIFGALLAGISVARGGSGDDAREGPAWDAIQRVATSLFIPIYFVSVGLKLDLVRHFDVWFFVWFLAFACVVKGGSVWLGARLSGHSRSAATDLAAALNARGGPGIVLASVTYAAGVITEDLYTVLVMLSIVTSQAAGAWLEHRFGRPAEAEPAESVTGRSTR</sequence>
<keyword evidence="6 11" id="KW-1133">Transmembrane helix</keyword>
<dbReference type="RefSeq" id="WP_213007730.1">
    <property type="nucleotide sequence ID" value="NZ_BOQN01000050.1"/>
</dbReference>
<reference evidence="13 14" key="1">
    <citation type="submission" date="2021-03" db="EMBL/GenBank/DDBJ databases">
        <title>Whole genome shotgun sequence of Actinoplanes toevensis NBRC 105298.</title>
        <authorList>
            <person name="Komaki H."/>
            <person name="Tamura T."/>
        </authorList>
    </citation>
    <scope>NUCLEOTIDE SEQUENCE [LARGE SCALE GENOMIC DNA]</scope>
    <source>
        <strain evidence="13 14">NBRC 105298</strain>
    </source>
</reference>
<feature type="transmembrane region" description="Helical" evidence="11">
    <location>
        <begin position="216"/>
        <end position="241"/>
    </location>
</feature>
<dbReference type="GO" id="GO:0016020">
    <property type="term" value="C:membrane"/>
    <property type="evidence" value="ECO:0007669"/>
    <property type="project" value="UniProtKB-SubCell"/>
</dbReference>
<dbReference type="Proteomes" id="UP000677082">
    <property type="component" value="Unassembled WGS sequence"/>
</dbReference>
<keyword evidence="14" id="KW-1185">Reference proteome</keyword>
<evidence type="ECO:0000259" key="12">
    <source>
        <dbReference type="Pfam" id="PF00999"/>
    </source>
</evidence>